<dbReference type="InterPro" id="IPR057774">
    <property type="entry name" value="D8C_UMOD/GP2/OIT3-like"/>
</dbReference>
<evidence type="ECO:0000259" key="3">
    <source>
        <dbReference type="Pfam" id="PF23283"/>
    </source>
</evidence>
<name>A0A815LPC4_9BILA</name>
<organism evidence="4 5">
    <name type="scientific">Adineta steineri</name>
    <dbReference type="NCBI Taxonomy" id="433720"/>
    <lineage>
        <taxon>Eukaryota</taxon>
        <taxon>Metazoa</taxon>
        <taxon>Spiralia</taxon>
        <taxon>Gnathifera</taxon>
        <taxon>Rotifera</taxon>
        <taxon>Eurotatoria</taxon>
        <taxon>Bdelloidea</taxon>
        <taxon>Adinetida</taxon>
        <taxon>Adinetidae</taxon>
        <taxon>Adineta</taxon>
    </lineage>
</organism>
<gene>
    <name evidence="4" type="ORF">JYZ213_LOCUS38499</name>
</gene>
<evidence type="ECO:0000313" key="4">
    <source>
        <dbReference type="EMBL" id="CAF1412892.1"/>
    </source>
</evidence>
<proteinExistence type="predicted"/>
<comment type="caution">
    <text evidence="4">The sequence shown here is derived from an EMBL/GenBank/DDBJ whole genome shotgun (WGS) entry which is preliminary data.</text>
</comment>
<accession>A0A815LPC4</accession>
<evidence type="ECO:0000256" key="2">
    <source>
        <dbReference type="ARBA" id="ARBA00023157"/>
    </source>
</evidence>
<dbReference type="Proteomes" id="UP000663845">
    <property type="component" value="Unassembled WGS sequence"/>
</dbReference>
<sequence length="103" mass="11181">MWVRFVGVGGTQIPTSPVPVSRCTTDATGWYSGQIPTTVDTTTSGTVCYNWVSNNCHWNNSISVTNCGSYYVYQLCAPPACELRYCTSIPGDSITDTTITPIE</sequence>
<evidence type="ECO:0000313" key="5">
    <source>
        <dbReference type="Proteomes" id="UP000663845"/>
    </source>
</evidence>
<protein>
    <recommendedName>
        <fullName evidence="3">UMOD/GP2/OIT3-like D8C domain-containing protein</fullName>
    </recommendedName>
</protein>
<feature type="domain" description="UMOD/GP2/OIT3-like D8C" evidence="3">
    <location>
        <begin position="6"/>
        <end position="87"/>
    </location>
</feature>
<dbReference type="EMBL" id="CAJNOG010001135">
    <property type="protein sequence ID" value="CAF1412892.1"/>
    <property type="molecule type" value="Genomic_DNA"/>
</dbReference>
<evidence type="ECO:0000256" key="1">
    <source>
        <dbReference type="ARBA" id="ARBA00022729"/>
    </source>
</evidence>
<feature type="non-terminal residue" evidence="4">
    <location>
        <position position="103"/>
    </location>
</feature>
<dbReference type="AlphaFoldDB" id="A0A815LPC4"/>
<keyword evidence="1" id="KW-0732">Signal</keyword>
<keyword evidence="2" id="KW-1015">Disulfide bond</keyword>
<reference evidence="4" key="1">
    <citation type="submission" date="2021-02" db="EMBL/GenBank/DDBJ databases">
        <authorList>
            <person name="Nowell W R."/>
        </authorList>
    </citation>
    <scope>NUCLEOTIDE SEQUENCE</scope>
</reference>
<dbReference type="Pfam" id="PF23283">
    <property type="entry name" value="D8C_UMOD"/>
    <property type="match status" value="1"/>
</dbReference>